<dbReference type="EMBL" id="LPUY01000135">
    <property type="protein sequence ID" value="KUP90799.1"/>
    <property type="molecule type" value="Genomic_DNA"/>
</dbReference>
<feature type="domain" description="D-isomer specific 2-hydroxyacid dehydrogenase catalytic" evidence="5">
    <location>
        <begin position="45"/>
        <end position="334"/>
    </location>
</feature>
<keyword evidence="3" id="KW-0520">NAD</keyword>
<sequence>MTRFQLLTPDAQYPDDATIERETAGSGVDWCIHRARRPEAIPDADWSKADALVVWHEMPIDAQVIDKLERCRVIVRAGVGFDHIDLEAAAAKGIPVCNTPDYGTSEVADHAIAMMLNFKRGLTSYHRALMASPQTGFDHALAPLMGRLRGRTLGIVGLGRIGTATALRAKGFGLNVVCYDPYVSRGSEIAVGVQRVESLGALLEISDVVSLHCPLTDTTRNMINAETLARMKPEALLINTARGAIVDVPALLEALRTNVIAGAALDVLPVEPPASDDPVSVAYEGRQDPLVGERLLLSPHAAWSSPESVADARRLAVETAMLCLNEGRIRNLVNTPKQTPIAAE</sequence>
<keyword evidence="2 4" id="KW-0560">Oxidoreductase</keyword>
<dbReference type="PROSITE" id="PS00065">
    <property type="entry name" value="D_2_HYDROXYACID_DH_1"/>
    <property type="match status" value="1"/>
</dbReference>
<dbReference type="SUPFAM" id="SSF52283">
    <property type="entry name" value="Formate/glycerate dehydrogenase catalytic domain-like"/>
    <property type="match status" value="1"/>
</dbReference>
<dbReference type="EC" id="1.1.1.81" evidence="7"/>
<dbReference type="InterPro" id="IPR029753">
    <property type="entry name" value="D-isomer_DH_CS"/>
</dbReference>
<evidence type="ECO:0000313" key="8">
    <source>
        <dbReference type="Proteomes" id="UP000068382"/>
    </source>
</evidence>
<keyword evidence="7" id="KW-0670">Pyruvate</keyword>
<gene>
    <name evidence="7" type="ORF">TRIHO_43440</name>
</gene>
<dbReference type="InterPro" id="IPR036291">
    <property type="entry name" value="NAD(P)-bd_dom_sf"/>
</dbReference>
<keyword evidence="8" id="KW-1185">Reference proteome</keyword>
<evidence type="ECO:0000313" key="7">
    <source>
        <dbReference type="EMBL" id="KUP90799.1"/>
    </source>
</evidence>
<comment type="similarity">
    <text evidence="1 4">Belongs to the D-isomer specific 2-hydroxyacid dehydrogenase family.</text>
</comment>
<dbReference type="InterPro" id="IPR006139">
    <property type="entry name" value="D-isomer_2_OHA_DH_cat_dom"/>
</dbReference>
<dbReference type="InterPro" id="IPR050418">
    <property type="entry name" value="D-iso_2-hydroxyacid_DH_PdxB"/>
</dbReference>
<evidence type="ECO:0000256" key="4">
    <source>
        <dbReference type="RuleBase" id="RU003719"/>
    </source>
</evidence>
<dbReference type="GO" id="GO:0003714">
    <property type="term" value="F:transcription corepressor activity"/>
    <property type="evidence" value="ECO:0007669"/>
    <property type="project" value="InterPro"/>
</dbReference>
<dbReference type="Gene3D" id="3.40.50.720">
    <property type="entry name" value="NAD(P)-binding Rossmann-like Domain"/>
    <property type="match status" value="2"/>
</dbReference>
<dbReference type="PANTHER" id="PTHR43761">
    <property type="entry name" value="D-ISOMER SPECIFIC 2-HYDROXYACID DEHYDROGENASE FAMILY PROTEIN (AFU_ORTHOLOGUE AFUA_1G13630)"/>
    <property type="match status" value="1"/>
</dbReference>
<reference evidence="7 8" key="1">
    <citation type="submission" date="2015-12" db="EMBL/GenBank/DDBJ databases">
        <title>Genome sequence of the marine Rhodobacteraceae strain O3.65, Candidatus Tritonibacter horizontis.</title>
        <authorList>
            <person name="Poehlein A."/>
            <person name="Giebel H.A."/>
            <person name="Voget S."/>
            <person name="Brinkhoff T."/>
        </authorList>
    </citation>
    <scope>NUCLEOTIDE SEQUENCE [LARGE SCALE GENOMIC DNA]</scope>
    <source>
        <strain evidence="7 8">O3.65</strain>
    </source>
</reference>
<feature type="domain" description="D-isomer specific 2-hydroxyacid dehydrogenase NAD-binding" evidence="6">
    <location>
        <begin position="112"/>
        <end position="302"/>
    </location>
</feature>
<protein>
    <submittedName>
        <fullName evidence="7">Hydroxypyruvate reductase</fullName>
        <ecNumber evidence="7">1.1.1.81</ecNumber>
    </submittedName>
</protein>
<dbReference type="GO" id="GO:0051287">
    <property type="term" value="F:NAD binding"/>
    <property type="evidence" value="ECO:0007669"/>
    <property type="project" value="InterPro"/>
</dbReference>
<dbReference type="SUPFAM" id="SSF51735">
    <property type="entry name" value="NAD(P)-binding Rossmann-fold domains"/>
    <property type="match status" value="1"/>
</dbReference>
<comment type="caution">
    <text evidence="7">The sequence shown here is derived from an EMBL/GenBank/DDBJ whole genome shotgun (WGS) entry which is preliminary data.</text>
</comment>
<evidence type="ECO:0000259" key="5">
    <source>
        <dbReference type="Pfam" id="PF00389"/>
    </source>
</evidence>
<dbReference type="InterPro" id="IPR029752">
    <property type="entry name" value="D-isomer_DH_CS1"/>
</dbReference>
<dbReference type="PROSITE" id="PS00670">
    <property type="entry name" value="D_2_HYDROXYACID_DH_2"/>
    <property type="match status" value="1"/>
</dbReference>
<dbReference type="GO" id="GO:0016618">
    <property type="term" value="F:hydroxypyruvate reductase [NAD(P)H] activity"/>
    <property type="evidence" value="ECO:0007669"/>
    <property type="project" value="UniProtKB-EC"/>
</dbReference>
<dbReference type="Proteomes" id="UP000068382">
    <property type="component" value="Unassembled WGS sequence"/>
</dbReference>
<evidence type="ECO:0000256" key="1">
    <source>
        <dbReference type="ARBA" id="ARBA00005854"/>
    </source>
</evidence>
<dbReference type="Pfam" id="PF00389">
    <property type="entry name" value="2-Hacid_dh"/>
    <property type="match status" value="1"/>
</dbReference>
<dbReference type="CDD" id="cd05299">
    <property type="entry name" value="CtBP_dh"/>
    <property type="match status" value="1"/>
</dbReference>
<dbReference type="OrthoDB" id="9793626at2"/>
<dbReference type="InterPro" id="IPR043322">
    <property type="entry name" value="CtBP"/>
</dbReference>
<accession>A0A132BQW7</accession>
<evidence type="ECO:0000259" key="6">
    <source>
        <dbReference type="Pfam" id="PF02826"/>
    </source>
</evidence>
<evidence type="ECO:0000256" key="2">
    <source>
        <dbReference type="ARBA" id="ARBA00023002"/>
    </source>
</evidence>
<dbReference type="InterPro" id="IPR006140">
    <property type="entry name" value="D-isomer_DH_NAD-bd"/>
</dbReference>
<dbReference type="PATRIC" id="fig|1768241.3.peg.4538"/>
<dbReference type="Pfam" id="PF02826">
    <property type="entry name" value="2-Hacid_dh_C"/>
    <property type="match status" value="1"/>
</dbReference>
<organism evidence="7 8">
    <name type="scientific">Tritonibacter horizontis</name>
    <dbReference type="NCBI Taxonomy" id="1768241"/>
    <lineage>
        <taxon>Bacteria</taxon>
        <taxon>Pseudomonadati</taxon>
        <taxon>Pseudomonadota</taxon>
        <taxon>Alphaproteobacteria</taxon>
        <taxon>Rhodobacterales</taxon>
        <taxon>Paracoccaceae</taxon>
        <taxon>Tritonibacter</taxon>
    </lineage>
</organism>
<dbReference type="RefSeq" id="WP_068248709.1">
    <property type="nucleotide sequence ID" value="NZ_LPUY01000135.1"/>
</dbReference>
<name>A0A132BQW7_9RHOB</name>
<dbReference type="AlphaFoldDB" id="A0A132BQW7"/>
<dbReference type="PANTHER" id="PTHR43761:SF1">
    <property type="entry name" value="D-ISOMER SPECIFIC 2-HYDROXYACID DEHYDROGENASE CATALYTIC DOMAIN-CONTAINING PROTEIN-RELATED"/>
    <property type="match status" value="1"/>
</dbReference>
<proteinExistence type="inferred from homology"/>
<evidence type="ECO:0000256" key="3">
    <source>
        <dbReference type="ARBA" id="ARBA00023027"/>
    </source>
</evidence>